<dbReference type="GO" id="GO:0005886">
    <property type="term" value="C:plasma membrane"/>
    <property type="evidence" value="ECO:0007669"/>
    <property type="project" value="TreeGrafter"/>
</dbReference>
<name>A0A1R2BL87_9CILI</name>
<feature type="domain" description="C2" evidence="2">
    <location>
        <begin position="25"/>
        <end position="150"/>
    </location>
</feature>
<dbReference type="SUPFAM" id="SSF49562">
    <property type="entry name" value="C2 domain (Calcium/lipid-binding domain, CaLB)"/>
    <property type="match status" value="1"/>
</dbReference>
<dbReference type="PROSITE" id="PS50004">
    <property type="entry name" value="C2"/>
    <property type="match status" value="1"/>
</dbReference>
<evidence type="ECO:0000256" key="1">
    <source>
        <dbReference type="SAM" id="MobiDB-lite"/>
    </source>
</evidence>
<dbReference type="Pfam" id="PF07002">
    <property type="entry name" value="Copine"/>
    <property type="match status" value="1"/>
</dbReference>
<protein>
    <recommendedName>
        <fullName evidence="2">C2 domain-containing protein</fullName>
    </recommendedName>
</protein>
<sequence length="643" mass="73263">MGSIVCGSKDGNFVIGPSPAETPDDTSELSDILFMEPNKDIEELTIIEFTVKCTNLFAENRFQLLSPVAYVSVEENNEFVKKIETEILSSTLNPIFRKPIRAVYSLQTDHQVKFEIFDSAAKKANRVLIGSNVFSLHEIASRNDFVTKDLIAQGKRNGMISVGAKELKYLGSMVTMQWEFISSKFTKGFMYLRILRSYEGTVLPVYNTETRRAPYNWERFEISVNRFCRGVESKMLIAEVVNLDAGNTVVGTAKFTLSLLNNNPMFKIETYIGEVPTGILALNEFSYSVKNTFLDFIHSGIEISPIYAIDFSESSGHSSSRLDENLYLKPIKNLQSILQHYHLDPLYPVLGTGALFPNMSSPSYYFALTGNIFQPEIPTHTMLQDYYKSTLTSIFPANQTKYSEIIESTIKYVQHEIGDMQKYYILIIISAGDPIDTEQILSFFPTVTELPLSIINIRVPHDLIICENLEKLKSPCPREFFDVFEHDEISKALEKIKDHMMIFAIYKSLNVAKKTERSRMPRSSTLKVSPEKFKFRSNYFTKCKGEYIEFLKKIGHSQDKIDEVSNIGIPFLLMDGSPNVNLPTRNRTRTTRQRSIINMEASCLNCNRMVNKLEESPCGCKYFCIECIDKSSCPECTNREKLS</sequence>
<dbReference type="EMBL" id="MPUH01000567">
    <property type="protein sequence ID" value="OMJ77587.1"/>
    <property type="molecule type" value="Genomic_DNA"/>
</dbReference>
<evidence type="ECO:0000313" key="3">
    <source>
        <dbReference type="EMBL" id="OMJ77587.1"/>
    </source>
</evidence>
<dbReference type="PANTHER" id="PTHR10857">
    <property type="entry name" value="COPINE"/>
    <property type="match status" value="1"/>
</dbReference>
<dbReference type="Pfam" id="PF00168">
    <property type="entry name" value="C2"/>
    <property type="match status" value="1"/>
</dbReference>
<dbReference type="InterPro" id="IPR010734">
    <property type="entry name" value="Copine_C"/>
</dbReference>
<dbReference type="GO" id="GO:0071277">
    <property type="term" value="P:cellular response to calcium ion"/>
    <property type="evidence" value="ECO:0007669"/>
    <property type="project" value="TreeGrafter"/>
</dbReference>
<dbReference type="InterPro" id="IPR000008">
    <property type="entry name" value="C2_dom"/>
</dbReference>
<accession>A0A1R2BL87</accession>
<dbReference type="GO" id="GO:0005544">
    <property type="term" value="F:calcium-dependent phospholipid binding"/>
    <property type="evidence" value="ECO:0007669"/>
    <property type="project" value="InterPro"/>
</dbReference>
<gene>
    <name evidence="3" type="ORF">SteCoe_22795</name>
</gene>
<dbReference type="InterPro" id="IPR035892">
    <property type="entry name" value="C2_domain_sf"/>
</dbReference>
<feature type="region of interest" description="Disordered" evidence="1">
    <location>
        <begin position="1"/>
        <end position="25"/>
    </location>
</feature>
<dbReference type="InterPro" id="IPR045052">
    <property type="entry name" value="Copine"/>
</dbReference>
<organism evidence="3 4">
    <name type="scientific">Stentor coeruleus</name>
    <dbReference type="NCBI Taxonomy" id="5963"/>
    <lineage>
        <taxon>Eukaryota</taxon>
        <taxon>Sar</taxon>
        <taxon>Alveolata</taxon>
        <taxon>Ciliophora</taxon>
        <taxon>Postciliodesmatophora</taxon>
        <taxon>Heterotrichea</taxon>
        <taxon>Heterotrichida</taxon>
        <taxon>Stentoridae</taxon>
        <taxon>Stentor</taxon>
    </lineage>
</organism>
<evidence type="ECO:0000313" key="4">
    <source>
        <dbReference type="Proteomes" id="UP000187209"/>
    </source>
</evidence>
<proteinExistence type="predicted"/>
<comment type="caution">
    <text evidence="3">The sequence shown here is derived from an EMBL/GenBank/DDBJ whole genome shotgun (WGS) entry which is preliminary data.</text>
</comment>
<dbReference type="Proteomes" id="UP000187209">
    <property type="component" value="Unassembled WGS sequence"/>
</dbReference>
<keyword evidence="4" id="KW-1185">Reference proteome</keyword>
<reference evidence="3 4" key="1">
    <citation type="submission" date="2016-11" db="EMBL/GenBank/DDBJ databases">
        <title>The macronuclear genome of Stentor coeruleus: a giant cell with tiny introns.</title>
        <authorList>
            <person name="Slabodnick M."/>
            <person name="Ruby J.G."/>
            <person name="Reiff S.B."/>
            <person name="Swart E.C."/>
            <person name="Gosai S."/>
            <person name="Prabakaran S."/>
            <person name="Witkowska E."/>
            <person name="Larue G.E."/>
            <person name="Fisher S."/>
            <person name="Freeman R.M."/>
            <person name="Gunawardena J."/>
            <person name="Chu W."/>
            <person name="Stover N.A."/>
            <person name="Gregory B.D."/>
            <person name="Nowacki M."/>
            <person name="Derisi J."/>
            <person name="Roy S.W."/>
            <person name="Marshall W.F."/>
            <person name="Sood P."/>
        </authorList>
    </citation>
    <scope>NUCLEOTIDE SEQUENCE [LARGE SCALE GENOMIC DNA]</scope>
    <source>
        <strain evidence="3">WM001</strain>
    </source>
</reference>
<dbReference type="Gene3D" id="2.60.40.150">
    <property type="entry name" value="C2 domain"/>
    <property type="match status" value="1"/>
</dbReference>
<dbReference type="AlphaFoldDB" id="A0A1R2BL87"/>
<dbReference type="PANTHER" id="PTHR10857:SF106">
    <property type="entry name" value="C2 DOMAIN-CONTAINING PROTEIN"/>
    <property type="match status" value="1"/>
</dbReference>
<evidence type="ECO:0000259" key="2">
    <source>
        <dbReference type="PROSITE" id="PS50004"/>
    </source>
</evidence>